<evidence type="ECO:0000313" key="2">
    <source>
        <dbReference type="EMBL" id="OZI27501.1"/>
    </source>
</evidence>
<reference evidence="3" key="1">
    <citation type="submission" date="2017-05" db="EMBL/GenBank/DDBJ databases">
        <title>Complete and WGS of Bordetella genogroups.</title>
        <authorList>
            <person name="Spilker T."/>
            <person name="Lipuma J."/>
        </authorList>
    </citation>
    <scope>NUCLEOTIDE SEQUENCE [LARGE SCALE GENOMIC DNA]</scope>
    <source>
        <strain evidence="3">AU18089</strain>
    </source>
</reference>
<keyword evidence="3" id="KW-1185">Reference proteome</keyword>
<protein>
    <submittedName>
        <fullName evidence="2">Polyketide cyclase</fullName>
    </submittedName>
</protein>
<dbReference type="Pfam" id="PF12680">
    <property type="entry name" value="SnoaL_2"/>
    <property type="match status" value="1"/>
</dbReference>
<dbReference type="InterPro" id="IPR037401">
    <property type="entry name" value="SnoaL-like"/>
</dbReference>
<proteinExistence type="predicted"/>
<dbReference type="SUPFAM" id="SSF54427">
    <property type="entry name" value="NTF2-like"/>
    <property type="match status" value="1"/>
</dbReference>
<accession>A0A261RRH0</accession>
<name>A0A261RRH0_9BORD</name>
<dbReference type="Proteomes" id="UP000216947">
    <property type="component" value="Unassembled WGS sequence"/>
</dbReference>
<gene>
    <name evidence="2" type="ORF">CAL19_01860</name>
</gene>
<dbReference type="AlphaFoldDB" id="A0A261RRH0"/>
<dbReference type="Gene3D" id="3.10.450.50">
    <property type="match status" value="1"/>
</dbReference>
<sequence length="108" mass="11856">MTLTLPEPVSVYLKIANGVDIEDVVHVFAPDAVVFDEGRTHRGHDAIKSWQREAQKKFTYTVTPVSVAPVGDRLKVVTRVEGDFPGSPVQLDHVFGLVEGKITSLEIS</sequence>
<comment type="caution">
    <text evidence="2">The sequence shown here is derived from an EMBL/GenBank/DDBJ whole genome shotgun (WGS) entry which is preliminary data.</text>
</comment>
<dbReference type="RefSeq" id="WP_026639331.1">
    <property type="nucleotide sequence ID" value="NZ_NEVK01000001.1"/>
</dbReference>
<organism evidence="2 3">
    <name type="scientific">Bordetella genomosp. 7</name>
    <dbReference type="NCBI Taxonomy" id="1416805"/>
    <lineage>
        <taxon>Bacteria</taxon>
        <taxon>Pseudomonadati</taxon>
        <taxon>Pseudomonadota</taxon>
        <taxon>Betaproteobacteria</taxon>
        <taxon>Burkholderiales</taxon>
        <taxon>Alcaligenaceae</taxon>
        <taxon>Bordetella</taxon>
    </lineage>
</organism>
<evidence type="ECO:0000313" key="3">
    <source>
        <dbReference type="Proteomes" id="UP000216947"/>
    </source>
</evidence>
<evidence type="ECO:0000259" key="1">
    <source>
        <dbReference type="Pfam" id="PF12680"/>
    </source>
</evidence>
<dbReference type="InterPro" id="IPR032710">
    <property type="entry name" value="NTF2-like_dom_sf"/>
</dbReference>
<dbReference type="EMBL" id="NEVK01000001">
    <property type="protein sequence ID" value="OZI27501.1"/>
    <property type="molecule type" value="Genomic_DNA"/>
</dbReference>
<feature type="domain" description="SnoaL-like" evidence="1">
    <location>
        <begin position="12"/>
        <end position="104"/>
    </location>
</feature>